<evidence type="ECO:0000256" key="2">
    <source>
        <dbReference type="ARBA" id="ARBA00023015"/>
    </source>
</evidence>
<dbReference type="FunFam" id="1.10.10.10:FF:000001">
    <property type="entry name" value="LysR family transcriptional regulator"/>
    <property type="match status" value="1"/>
</dbReference>
<keyword evidence="4" id="KW-0804">Transcription</keyword>
<dbReference type="SUPFAM" id="SSF53850">
    <property type="entry name" value="Periplasmic binding protein-like II"/>
    <property type="match status" value="1"/>
</dbReference>
<dbReference type="EMBL" id="BSEN01000012">
    <property type="protein sequence ID" value="GLJ77024.1"/>
    <property type="molecule type" value="Genomic_DNA"/>
</dbReference>
<dbReference type="PRINTS" id="PR00039">
    <property type="entry name" value="HTHLYSR"/>
</dbReference>
<dbReference type="AlphaFoldDB" id="A0A9W6M0U5"/>
<dbReference type="Gene3D" id="3.40.190.10">
    <property type="entry name" value="Periplasmic binding protein-like II"/>
    <property type="match status" value="2"/>
</dbReference>
<dbReference type="Pfam" id="PF03466">
    <property type="entry name" value="LysR_substrate"/>
    <property type="match status" value="1"/>
</dbReference>
<feature type="domain" description="HTH lysR-type" evidence="5">
    <location>
        <begin position="1"/>
        <end position="58"/>
    </location>
</feature>
<evidence type="ECO:0000256" key="3">
    <source>
        <dbReference type="ARBA" id="ARBA00023125"/>
    </source>
</evidence>
<comment type="caution">
    <text evidence="6">The sequence shown here is derived from an EMBL/GenBank/DDBJ whole genome shotgun (WGS) entry which is preliminary data.</text>
</comment>
<dbReference type="GO" id="GO:0003700">
    <property type="term" value="F:DNA-binding transcription factor activity"/>
    <property type="evidence" value="ECO:0007669"/>
    <property type="project" value="InterPro"/>
</dbReference>
<keyword evidence="2" id="KW-0805">Transcription regulation</keyword>
<evidence type="ECO:0000313" key="6">
    <source>
        <dbReference type="EMBL" id="GLJ77024.1"/>
    </source>
</evidence>
<reference evidence="6" key="2">
    <citation type="submission" date="2023-01" db="EMBL/GenBank/DDBJ databases">
        <authorList>
            <person name="Sun Q."/>
            <person name="Evtushenko L."/>
        </authorList>
    </citation>
    <scope>NUCLEOTIDE SEQUENCE</scope>
    <source>
        <strain evidence="6">VKM Ac-1401</strain>
    </source>
</reference>
<dbReference type="PROSITE" id="PS50931">
    <property type="entry name" value="HTH_LYSR"/>
    <property type="match status" value="1"/>
</dbReference>
<dbReference type="RefSeq" id="WP_271177670.1">
    <property type="nucleotide sequence ID" value="NZ_BAAAJO010000002.1"/>
</dbReference>
<dbReference type="InterPro" id="IPR036390">
    <property type="entry name" value="WH_DNA-bd_sf"/>
</dbReference>
<organism evidence="6 7">
    <name type="scientific">Leifsonia poae</name>
    <dbReference type="NCBI Taxonomy" id="110933"/>
    <lineage>
        <taxon>Bacteria</taxon>
        <taxon>Bacillati</taxon>
        <taxon>Actinomycetota</taxon>
        <taxon>Actinomycetes</taxon>
        <taxon>Micrococcales</taxon>
        <taxon>Microbacteriaceae</taxon>
        <taxon>Leifsonia</taxon>
    </lineage>
</organism>
<evidence type="ECO:0000256" key="4">
    <source>
        <dbReference type="ARBA" id="ARBA00023163"/>
    </source>
</evidence>
<dbReference type="GO" id="GO:0000976">
    <property type="term" value="F:transcription cis-regulatory region binding"/>
    <property type="evidence" value="ECO:0007669"/>
    <property type="project" value="TreeGrafter"/>
</dbReference>
<dbReference type="Proteomes" id="UP001142372">
    <property type="component" value="Unassembled WGS sequence"/>
</dbReference>
<protein>
    <submittedName>
        <fullName evidence="6">LysR family transcriptional regulator</fullName>
    </submittedName>
</protein>
<dbReference type="InterPro" id="IPR036388">
    <property type="entry name" value="WH-like_DNA-bd_sf"/>
</dbReference>
<dbReference type="PANTHER" id="PTHR30126">
    <property type="entry name" value="HTH-TYPE TRANSCRIPTIONAL REGULATOR"/>
    <property type="match status" value="1"/>
</dbReference>
<keyword evidence="3" id="KW-0238">DNA-binding</keyword>
<dbReference type="Pfam" id="PF00126">
    <property type="entry name" value="HTH_1"/>
    <property type="match status" value="1"/>
</dbReference>
<sequence>MEINQLRVIDAVARTGSITAAAEELHYAQASVSHHLGRLQEHIGSALTTRRGRGIVLTPEGELLAARAREILRRLDETETEVTALSRQLRSRLRIAAFQSALLELVPPALQQLRAAYPDIALELRESHPIDALELVRQNEVDVALMHRPDDASVGDEFTAVKLYEDPVYLLSMTPNDTVANHRDSSWIAGCDRCQAGIEAVCLGEGFQPRISLRTEDINIQASFVAAGLGVITMPGTALRSIDMRQLSASPLPNQRRRVWAVTRPSVGPGITHDFIQAVAKVSPPVSGR</sequence>
<proteinExistence type="inferred from homology"/>
<evidence type="ECO:0000313" key="7">
    <source>
        <dbReference type="Proteomes" id="UP001142372"/>
    </source>
</evidence>
<dbReference type="Gene3D" id="1.10.10.10">
    <property type="entry name" value="Winged helix-like DNA-binding domain superfamily/Winged helix DNA-binding domain"/>
    <property type="match status" value="1"/>
</dbReference>
<dbReference type="SUPFAM" id="SSF46785">
    <property type="entry name" value="Winged helix' DNA-binding domain"/>
    <property type="match status" value="1"/>
</dbReference>
<dbReference type="InterPro" id="IPR005119">
    <property type="entry name" value="LysR_subst-bd"/>
</dbReference>
<reference evidence="6" key="1">
    <citation type="journal article" date="2014" name="Int. J. Syst. Evol. Microbiol.">
        <title>Complete genome sequence of Corynebacterium casei LMG S-19264T (=DSM 44701T), isolated from a smear-ripened cheese.</title>
        <authorList>
            <consortium name="US DOE Joint Genome Institute (JGI-PGF)"/>
            <person name="Walter F."/>
            <person name="Albersmeier A."/>
            <person name="Kalinowski J."/>
            <person name="Ruckert C."/>
        </authorList>
    </citation>
    <scope>NUCLEOTIDE SEQUENCE</scope>
    <source>
        <strain evidence="6">VKM Ac-1401</strain>
    </source>
</reference>
<gene>
    <name evidence="6" type="ORF">GCM10017584_25980</name>
</gene>
<evidence type="ECO:0000256" key="1">
    <source>
        <dbReference type="ARBA" id="ARBA00009437"/>
    </source>
</evidence>
<name>A0A9W6M0U5_9MICO</name>
<evidence type="ECO:0000259" key="5">
    <source>
        <dbReference type="PROSITE" id="PS50931"/>
    </source>
</evidence>
<dbReference type="InterPro" id="IPR000847">
    <property type="entry name" value="LysR_HTH_N"/>
</dbReference>
<dbReference type="PANTHER" id="PTHR30126:SF39">
    <property type="entry name" value="HTH-TYPE TRANSCRIPTIONAL REGULATOR CYSL"/>
    <property type="match status" value="1"/>
</dbReference>
<keyword evidence="7" id="KW-1185">Reference proteome</keyword>
<accession>A0A9W6M0U5</accession>
<comment type="similarity">
    <text evidence="1">Belongs to the LysR transcriptional regulatory family.</text>
</comment>